<dbReference type="GO" id="GO:0003796">
    <property type="term" value="F:lysozyme activity"/>
    <property type="evidence" value="ECO:0007669"/>
    <property type="project" value="InterPro"/>
</dbReference>
<proteinExistence type="inferred from homology"/>
<dbReference type="SUPFAM" id="SSF51445">
    <property type="entry name" value="(Trans)glycosidases"/>
    <property type="match status" value="1"/>
</dbReference>
<dbReference type="PROSITE" id="PS51904">
    <property type="entry name" value="GLYCOSYL_HYDROL_F25_2"/>
    <property type="match status" value="1"/>
</dbReference>
<dbReference type="GO" id="GO:0016052">
    <property type="term" value="P:carbohydrate catabolic process"/>
    <property type="evidence" value="ECO:0007669"/>
    <property type="project" value="TreeGrafter"/>
</dbReference>
<dbReference type="CDD" id="cd06414">
    <property type="entry name" value="GH25_LytC-like"/>
    <property type="match status" value="1"/>
</dbReference>
<evidence type="ECO:0000256" key="1">
    <source>
        <dbReference type="ARBA" id="ARBA00010646"/>
    </source>
</evidence>
<evidence type="ECO:0000313" key="3">
    <source>
        <dbReference type="Proteomes" id="UP001208131"/>
    </source>
</evidence>
<reference evidence="2 3" key="1">
    <citation type="journal article" date="2021" name="ISME Commun">
        <title>Automated analysis of genomic sequences facilitates high-throughput and comprehensive description of bacteria.</title>
        <authorList>
            <person name="Hitch T.C.A."/>
        </authorList>
    </citation>
    <scope>NUCLEOTIDE SEQUENCE [LARGE SCALE GENOMIC DNA]</scope>
    <source>
        <strain evidence="2 3">Sanger_31</strain>
    </source>
</reference>
<name>A0AAE3IHY6_9FIRM</name>
<dbReference type="AlphaFoldDB" id="A0AAE3IHY6"/>
<dbReference type="EMBL" id="JAOQJZ010000001">
    <property type="protein sequence ID" value="MCU6704418.1"/>
    <property type="molecule type" value="Genomic_DNA"/>
</dbReference>
<dbReference type="Pfam" id="PF01183">
    <property type="entry name" value="Glyco_hydro_25"/>
    <property type="match status" value="1"/>
</dbReference>
<gene>
    <name evidence="2" type="ORF">OCV57_00550</name>
</gene>
<dbReference type="InterPro" id="IPR017853">
    <property type="entry name" value="GH"/>
</dbReference>
<dbReference type="RefSeq" id="WP_267300184.1">
    <property type="nucleotide sequence ID" value="NZ_JAOQJZ010000001.1"/>
</dbReference>
<sequence length="292" mass="32978">MTIKGIDVSEHQGNIDWAKVKGNVSFVILRAGYGDAITYPNQIDRTFEKNYKGCKNNNIPCGVYWYSYAQSVEAAKQEAKACLKVIKGKKFEYPIYFDLEERSQFNKGKAFCDSIVKAFCGEIEKAGYYAGLYMSRSPLQNYISSDVAKRYTLWIAEYNSKCNYNGKHDMWQYSSIGKIDGIAVSVDVDYCYTDFPTKIKSANLNGYTKTKKLPTLEKSGYKRGNETRGVLALKEMLIIAKARKLHNVTLDENSIFGEGTEKAVNALLKKWGYKQNSVAGEKFIKKLASAIK</sequence>
<evidence type="ECO:0000313" key="2">
    <source>
        <dbReference type="EMBL" id="MCU6704418.1"/>
    </source>
</evidence>
<dbReference type="GO" id="GO:0009253">
    <property type="term" value="P:peptidoglycan catabolic process"/>
    <property type="evidence" value="ECO:0007669"/>
    <property type="project" value="InterPro"/>
</dbReference>
<dbReference type="InterPro" id="IPR002053">
    <property type="entry name" value="Glyco_hydro_25"/>
</dbReference>
<dbReference type="GO" id="GO:0016998">
    <property type="term" value="P:cell wall macromolecule catabolic process"/>
    <property type="evidence" value="ECO:0007669"/>
    <property type="project" value="InterPro"/>
</dbReference>
<accession>A0AAE3IHY6</accession>
<comment type="similarity">
    <text evidence="1">Belongs to the glycosyl hydrolase 25 family.</text>
</comment>
<keyword evidence="3" id="KW-1185">Reference proteome</keyword>
<dbReference type="Proteomes" id="UP001208131">
    <property type="component" value="Unassembled WGS sequence"/>
</dbReference>
<comment type="caution">
    <text evidence="2">The sequence shown here is derived from an EMBL/GenBank/DDBJ whole genome shotgun (WGS) entry which is preliminary data.</text>
</comment>
<dbReference type="Gene3D" id="3.20.20.80">
    <property type="entry name" value="Glycosidases"/>
    <property type="match status" value="1"/>
</dbReference>
<dbReference type="PANTHER" id="PTHR34135:SF2">
    <property type="entry name" value="LYSOZYME"/>
    <property type="match status" value="1"/>
</dbReference>
<protein>
    <submittedName>
        <fullName evidence="2">Glycoside hydrolase family 25 protein</fullName>
    </submittedName>
</protein>
<keyword evidence="2" id="KW-0378">Hydrolase</keyword>
<dbReference type="PANTHER" id="PTHR34135">
    <property type="entry name" value="LYSOZYME"/>
    <property type="match status" value="1"/>
</dbReference>
<organism evidence="2 3">
    <name type="scientific">Hominimerdicola aceti</name>
    <dbReference type="NCBI Taxonomy" id="2981726"/>
    <lineage>
        <taxon>Bacteria</taxon>
        <taxon>Bacillati</taxon>
        <taxon>Bacillota</taxon>
        <taxon>Clostridia</taxon>
        <taxon>Eubacteriales</taxon>
        <taxon>Oscillospiraceae</taxon>
        <taxon>Hominimerdicola</taxon>
    </lineage>
</organism>